<dbReference type="Proteomes" id="UP001205035">
    <property type="component" value="Unassembled WGS sequence"/>
</dbReference>
<protein>
    <submittedName>
        <fullName evidence="1">Uncharacterized protein</fullName>
    </submittedName>
</protein>
<dbReference type="RefSeq" id="WP_256166600.1">
    <property type="nucleotide sequence ID" value="NZ_JANGBQ010000032.1"/>
</dbReference>
<evidence type="ECO:0000313" key="2">
    <source>
        <dbReference type="Proteomes" id="UP001205035"/>
    </source>
</evidence>
<organism evidence="1 2">
    <name type="scientific">Alistipes onderdonkii</name>
    <dbReference type="NCBI Taxonomy" id="328813"/>
    <lineage>
        <taxon>Bacteria</taxon>
        <taxon>Pseudomonadati</taxon>
        <taxon>Bacteroidota</taxon>
        <taxon>Bacteroidia</taxon>
        <taxon>Bacteroidales</taxon>
        <taxon>Rikenellaceae</taxon>
        <taxon>Alistipes</taxon>
    </lineage>
</organism>
<proteinExistence type="predicted"/>
<dbReference type="EMBL" id="JANGBQ010000032">
    <property type="protein sequence ID" value="MCQ5084092.1"/>
    <property type="molecule type" value="Genomic_DNA"/>
</dbReference>
<dbReference type="AlphaFoldDB" id="A0AAJ1FF27"/>
<sequence>MEYKEFFFELRSKGIYIEQGCSRFIVGYYEQAQLKYATAVQWVRDQGGHIPTMEQALILCEHRREINEALLAAGQKPISEEYFWCRRQHAIKQGSNYIVRMYNGYIDQCSRDYYSAARAIIPVK</sequence>
<gene>
    <name evidence="1" type="ORF">NE651_14490</name>
</gene>
<comment type="caution">
    <text evidence="1">The sequence shown here is derived from an EMBL/GenBank/DDBJ whole genome shotgun (WGS) entry which is preliminary data.</text>
</comment>
<name>A0AAJ1FF27_9BACT</name>
<accession>A0AAJ1FF27</accession>
<evidence type="ECO:0000313" key="1">
    <source>
        <dbReference type="EMBL" id="MCQ5084092.1"/>
    </source>
</evidence>
<reference evidence="1" key="1">
    <citation type="submission" date="2022-06" db="EMBL/GenBank/DDBJ databases">
        <title>Isolation of gut microbiota from human fecal samples.</title>
        <authorList>
            <person name="Pamer E.G."/>
            <person name="Barat B."/>
            <person name="Waligurski E."/>
            <person name="Medina S."/>
            <person name="Paddock L."/>
            <person name="Mostad J."/>
        </authorList>
    </citation>
    <scope>NUCLEOTIDE SEQUENCE</scope>
    <source>
        <strain evidence="1">DFI.6.22</strain>
    </source>
</reference>